<comment type="caution">
    <text evidence="1">The sequence shown here is derived from an EMBL/GenBank/DDBJ whole genome shotgun (WGS) entry which is preliminary data.</text>
</comment>
<sequence length="331" mass="37398">KYRSPLLFEHLNLHEHIYDSVESGAANEKRRKEVVKPTQLPREHTIIQLKCAKQFASLFANVSVIVFQDNKAKVGLGVPAVSRTFSMLQSINEPVKVADYNFLAGFSQLLVLSVYLIIKPNEMNNELRTGQIAIFVRHQWSFGTSSLTHMQDLQCLTQDPQYNKTLKTNGKIRPIWMLLGTATLSGKLAGITLLIDYFGTHLNTQENVIHPELQNVLSPGHGLKSIAICANTLLISDDIPISKDGHFVNPIYLLEYCDYIKVPGYDLHCPSLDKLTYLHLCCPECKKPFEQNSLDDCSVFPLYEVQLTFDIKDVQFLQIHANRHCDSSILG</sequence>
<name>A0ABN7WRH9_GIGMA</name>
<organism evidence="1 2">
    <name type="scientific">Gigaspora margarita</name>
    <dbReference type="NCBI Taxonomy" id="4874"/>
    <lineage>
        <taxon>Eukaryota</taxon>
        <taxon>Fungi</taxon>
        <taxon>Fungi incertae sedis</taxon>
        <taxon>Mucoromycota</taxon>
        <taxon>Glomeromycotina</taxon>
        <taxon>Glomeromycetes</taxon>
        <taxon>Diversisporales</taxon>
        <taxon>Gigasporaceae</taxon>
        <taxon>Gigaspora</taxon>
    </lineage>
</organism>
<dbReference type="Proteomes" id="UP000789901">
    <property type="component" value="Unassembled WGS sequence"/>
</dbReference>
<dbReference type="EMBL" id="CAJVQB010058354">
    <property type="protein sequence ID" value="CAG8838549.1"/>
    <property type="molecule type" value="Genomic_DNA"/>
</dbReference>
<protein>
    <submittedName>
        <fullName evidence="1">2907_t:CDS:1</fullName>
    </submittedName>
</protein>
<keyword evidence="2" id="KW-1185">Reference proteome</keyword>
<reference evidence="1 2" key="1">
    <citation type="submission" date="2021-06" db="EMBL/GenBank/DDBJ databases">
        <authorList>
            <person name="Kallberg Y."/>
            <person name="Tangrot J."/>
            <person name="Rosling A."/>
        </authorList>
    </citation>
    <scope>NUCLEOTIDE SEQUENCE [LARGE SCALE GENOMIC DNA]</scope>
    <source>
        <strain evidence="1 2">120-4 pot B 10/14</strain>
    </source>
</reference>
<evidence type="ECO:0000313" key="2">
    <source>
        <dbReference type="Proteomes" id="UP000789901"/>
    </source>
</evidence>
<evidence type="ECO:0000313" key="1">
    <source>
        <dbReference type="EMBL" id="CAG8838549.1"/>
    </source>
</evidence>
<feature type="non-terminal residue" evidence="1">
    <location>
        <position position="1"/>
    </location>
</feature>
<feature type="non-terminal residue" evidence="1">
    <location>
        <position position="331"/>
    </location>
</feature>
<proteinExistence type="predicted"/>
<accession>A0ABN7WRH9</accession>
<gene>
    <name evidence="1" type="ORF">GMARGA_LOCUS34032</name>
</gene>